<proteinExistence type="predicted"/>
<reference evidence="1 2" key="1">
    <citation type="submission" date="2013-08" db="EMBL/GenBank/DDBJ databases">
        <title>Gluconobacter thailandicus NBRC 3257 whole genome sequence.</title>
        <authorList>
            <person name="Matsutani M."/>
            <person name="Yakushi T."/>
            <person name="Matsushita K."/>
        </authorList>
    </citation>
    <scope>NUCLEOTIDE SEQUENCE [LARGE SCALE GENOMIC DNA]</scope>
    <source>
        <strain evidence="1 2">NBRC 3257</strain>
    </source>
</reference>
<evidence type="ECO:0000313" key="1">
    <source>
        <dbReference type="EMBL" id="GAD26553.1"/>
    </source>
</evidence>
<gene>
    <name evidence="1" type="ORF">NBRC3257_1552</name>
</gene>
<keyword evidence="2" id="KW-1185">Reference proteome</keyword>
<comment type="caution">
    <text evidence="1">The sequence shown here is derived from an EMBL/GenBank/DDBJ whole genome shotgun (WGS) entry which is preliminary data.</text>
</comment>
<protein>
    <submittedName>
        <fullName evidence="1">Uncharacterized protein</fullName>
    </submittedName>
</protein>
<sequence>MVAEHQGDGQCAGMDAMFLGVWEGFGWQGWHKYAGGAKTRRILMV</sequence>
<dbReference type="EMBL" id="BASM01000019">
    <property type="protein sequence ID" value="GAD26553.1"/>
    <property type="molecule type" value="Genomic_DNA"/>
</dbReference>
<name>A0ABQ0IYG6_GLUTH</name>
<dbReference type="Proteomes" id="UP000018209">
    <property type="component" value="Unassembled WGS sequence"/>
</dbReference>
<accession>A0ABQ0IYG6</accession>
<organism evidence="1 2">
    <name type="scientific">Gluconobacter thailandicus NBRC 3257</name>
    <dbReference type="NCBI Taxonomy" id="1381097"/>
    <lineage>
        <taxon>Bacteria</taxon>
        <taxon>Pseudomonadati</taxon>
        <taxon>Pseudomonadota</taxon>
        <taxon>Alphaproteobacteria</taxon>
        <taxon>Acetobacterales</taxon>
        <taxon>Acetobacteraceae</taxon>
        <taxon>Gluconobacter</taxon>
    </lineage>
</organism>
<evidence type="ECO:0000313" key="2">
    <source>
        <dbReference type="Proteomes" id="UP000018209"/>
    </source>
</evidence>
<dbReference type="RefSeq" id="WP_007283062.1">
    <property type="nucleotide sequence ID" value="NZ_BASM01000019.1"/>
</dbReference>